<dbReference type="Proteomes" id="UP000019426">
    <property type="component" value="Chromosome M2/40_rep1"/>
</dbReference>
<keyword evidence="1" id="KW-0548">Nucleotidyltransferase</keyword>
<evidence type="ECO:0000313" key="1">
    <source>
        <dbReference type="EMBL" id="CDM68316.1"/>
    </source>
</evidence>
<dbReference type="InterPro" id="IPR003203">
    <property type="entry name" value="CobU/CobP"/>
</dbReference>
<dbReference type="KEGG" id="clt:CM240_1152"/>
<accession>W6RUI4</accession>
<dbReference type="HOGENOM" id="CLU_135056_0_0_9"/>
<evidence type="ECO:0000313" key="2">
    <source>
        <dbReference type="Proteomes" id="UP000019426"/>
    </source>
</evidence>
<gene>
    <name evidence="1" type="ORF">CM240_1152</name>
</gene>
<name>W6RUI4_9CLOT</name>
<dbReference type="Gene3D" id="3.40.50.300">
    <property type="entry name" value="P-loop containing nucleotide triphosphate hydrolases"/>
    <property type="match status" value="1"/>
</dbReference>
<sequence>MILVVGGAYNGKLSFVQEQFNISKENICFCNEENIDFSKQVIYKFHKKIYMQRISGNNPVDELHKIKEKLKDKIIICDDISSGIVPLKKEERLWREDTGRCLQILSKEANIIYRVFCGIPTLIKNEEL</sequence>
<keyword evidence="2" id="KW-1185">Reference proteome</keyword>
<dbReference type="RefSeq" id="WP_044037298.1">
    <property type="nucleotide sequence ID" value="NZ_HG917868.1"/>
</dbReference>
<keyword evidence="1" id="KW-0808">Transferase</keyword>
<reference evidence="1 2" key="1">
    <citation type="submission" date="2013-11" db="EMBL/GenBank/DDBJ databases">
        <title>Complete genome sequence of Clostridum sp. M2/40.</title>
        <authorList>
            <person name="Wibberg D."/>
            <person name="Puehler A."/>
            <person name="Schlueter A."/>
        </authorList>
    </citation>
    <scope>NUCLEOTIDE SEQUENCE [LARGE SCALE GENOMIC DNA]</scope>
    <source>
        <strain evidence="2">M2/40</strain>
    </source>
</reference>
<dbReference type="GO" id="GO:0016779">
    <property type="term" value="F:nucleotidyltransferase activity"/>
    <property type="evidence" value="ECO:0007669"/>
    <property type="project" value="UniProtKB-KW"/>
</dbReference>
<dbReference type="GO" id="GO:0009236">
    <property type="term" value="P:cobalamin biosynthetic process"/>
    <property type="evidence" value="ECO:0007669"/>
    <property type="project" value="UniProtKB-UniPathway"/>
</dbReference>
<protein>
    <submittedName>
        <fullName evidence="1">Adenosyl cobinamide kinase/adenosyl cobinamide phosphate guanylyltransferase</fullName>
    </submittedName>
</protein>
<organism evidence="1 2">
    <name type="scientific">Clostridium bornimense</name>
    <dbReference type="NCBI Taxonomy" id="1216932"/>
    <lineage>
        <taxon>Bacteria</taxon>
        <taxon>Bacillati</taxon>
        <taxon>Bacillota</taxon>
        <taxon>Clostridia</taxon>
        <taxon>Eubacteriales</taxon>
        <taxon>Clostridiaceae</taxon>
        <taxon>Clostridium</taxon>
    </lineage>
</organism>
<dbReference type="Pfam" id="PF02283">
    <property type="entry name" value="CobU"/>
    <property type="match status" value="1"/>
</dbReference>
<dbReference type="GO" id="GO:0043752">
    <property type="term" value="F:adenosylcobinamide kinase activity"/>
    <property type="evidence" value="ECO:0007669"/>
    <property type="project" value="InterPro"/>
</dbReference>
<dbReference type="GO" id="GO:0000166">
    <property type="term" value="F:nucleotide binding"/>
    <property type="evidence" value="ECO:0007669"/>
    <property type="project" value="InterPro"/>
</dbReference>
<dbReference type="STRING" id="1216932.CM240_1152"/>
<dbReference type="PATRIC" id="fig|1216932.3.peg.1142"/>
<dbReference type="eggNOG" id="COG2087">
    <property type="taxonomic scope" value="Bacteria"/>
</dbReference>
<proteinExistence type="predicted"/>
<dbReference type="SUPFAM" id="SSF52540">
    <property type="entry name" value="P-loop containing nucleoside triphosphate hydrolases"/>
    <property type="match status" value="1"/>
</dbReference>
<dbReference type="AlphaFoldDB" id="W6RUI4"/>
<keyword evidence="1" id="KW-0418">Kinase</keyword>
<dbReference type="InterPro" id="IPR027417">
    <property type="entry name" value="P-loop_NTPase"/>
</dbReference>
<dbReference type="UniPathway" id="UPA00148">
    <property type="reaction ID" value="UER00236"/>
</dbReference>
<dbReference type="EMBL" id="HG917868">
    <property type="protein sequence ID" value="CDM68316.1"/>
    <property type="molecule type" value="Genomic_DNA"/>
</dbReference>
<dbReference type="OrthoDB" id="1766664at2"/>